<dbReference type="SUPFAM" id="SSF53756">
    <property type="entry name" value="UDP-Glycosyltransferase/glycogen phosphorylase"/>
    <property type="match status" value="1"/>
</dbReference>
<evidence type="ECO:0000313" key="3">
    <source>
        <dbReference type="EMBL" id="KUG14825.1"/>
    </source>
</evidence>
<dbReference type="InterPro" id="IPR001296">
    <property type="entry name" value="Glyco_trans_1"/>
</dbReference>
<keyword evidence="3" id="KW-0808">Transferase</keyword>
<dbReference type="PANTHER" id="PTHR45947:SF3">
    <property type="entry name" value="SULFOQUINOVOSYL TRANSFERASE SQD2"/>
    <property type="match status" value="1"/>
</dbReference>
<dbReference type="InterPro" id="IPR028098">
    <property type="entry name" value="Glyco_trans_4-like_N"/>
</dbReference>
<feature type="domain" description="Glycosyl transferase family 1" evidence="1">
    <location>
        <begin position="201"/>
        <end position="344"/>
    </location>
</feature>
<comment type="caution">
    <text evidence="3">The sequence shown here is derived from an EMBL/GenBank/DDBJ whole genome shotgun (WGS) entry which is preliminary data.</text>
</comment>
<evidence type="ECO:0000259" key="1">
    <source>
        <dbReference type="Pfam" id="PF00534"/>
    </source>
</evidence>
<feature type="domain" description="Glycosyltransferase subfamily 4-like N-terminal" evidence="2">
    <location>
        <begin position="15"/>
        <end position="187"/>
    </location>
</feature>
<accession>A0A0W8F1X3</accession>
<evidence type="ECO:0000259" key="2">
    <source>
        <dbReference type="Pfam" id="PF13439"/>
    </source>
</evidence>
<dbReference type="CDD" id="cd03801">
    <property type="entry name" value="GT4_PimA-like"/>
    <property type="match status" value="1"/>
</dbReference>
<dbReference type="Gene3D" id="3.40.50.2000">
    <property type="entry name" value="Glycogen Phosphorylase B"/>
    <property type="match status" value="2"/>
</dbReference>
<sequence>MRIAYVYDAVYPYIMGGVERRVWEVSRRLAGRGHDVHVYGMQWWAGDPDIEREGVHLHGTCRPLPLYRKGRRTFFPAVLFAASLVVPLARKQFDIIDCQHFPYLSALTTLAAGRLAGSRVVVTWHEVWGDYWYDYLGLAGALGKAVERVLATGSTFPVAVSDATREGMGKAGVRGVVPVIPNGIDLAWIRSIGPSPVASDVIFVGRLIREKHVDLLIEAVRLLRRDLPDIRCLVVGDGPERQLLEAMAAELGVSGSITFTGFLEKPDDVIACMKSSRVFVLPSTREGFGISVLEALACGLPVVTIDDPANASRMFARDGCGLLSSPDAGDLAGQVRTILSGSGYDPAACRAKAQAYDWGAVTDRVEEYYRGIWGR</sequence>
<gene>
    <name evidence="3" type="ORF">ASZ90_015527</name>
</gene>
<protein>
    <submittedName>
        <fullName evidence="3">Glycosyltransferase</fullName>
    </submittedName>
</protein>
<organism evidence="3">
    <name type="scientific">hydrocarbon metagenome</name>
    <dbReference type="NCBI Taxonomy" id="938273"/>
    <lineage>
        <taxon>unclassified sequences</taxon>
        <taxon>metagenomes</taxon>
        <taxon>ecological metagenomes</taxon>
    </lineage>
</organism>
<dbReference type="AlphaFoldDB" id="A0A0W8F1X3"/>
<dbReference type="PANTHER" id="PTHR45947">
    <property type="entry name" value="SULFOQUINOVOSYL TRANSFERASE SQD2"/>
    <property type="match status" value="1"/>
</dbReference>
<name>A0A0W8F1X3_9ZZZZ</name>
<dbReference type="Pfam" id="PF00534">
    <property type="entry name" value="Glycos_transf_1"/>
    <property type="match status" value="1"/>
</dbReference>
<reference evidence="3" key="1">
    <citation type="journal article" date="2015" name="Proc. Natl. Acad. Sci. U.S.A.">
        <title>Networks of energetic and metabolic interactions define dynamics in microbial communities.</title>
        <authorList>
            <person name="Embree M."/>
            <person name="Liu J.K."/>
            <person name="Al-Bassam M.M."/>
            <person name="Zengler K."/>
        </authorList>
    </citation>
    <scope>NUCLEOTIDE SEQUENCE</scope>
</reference>
<dbReference type="Pfam" id="PF13439">
    <property type="entry name" value="Glyco_transf_4"/>
    <property type="match status" value="1"/>
</dbReference>
<dbReference type="InterPro" id="IPR050194">
    <property type="entry name" value="Glycosyltransferase_grp1"/>
</dbReference>
<proteinExistence type="predicted"/>
<dbReference type="EMBL" id="LNQE01001616">
    <property type="protein sequence ID" value="KUG14825.1"/>
    <property type="molecule type" value="Genomic_DNA"/>
</dbReference>
<dbReference type="GO" id="GO:0016757">
    <property type="term" value="F:glycosyltransferase activity"/>
    <property type="evidence" value="ECO:0007669"/>
    <property type="project" value="InterPro"/>
</dbReference>